<feature type="transmembrane region" description="Helical" evidence="1">
    <location>
        <begin position="20"/>
        <end position="37"/>
    </location>
</feature>
<feature type="transmembrane region" description="Helical" evidence="1">
    <location>
        <begin position="49"/>
        <end position="66"/>
    </location>
</feature>
<keyword evidence="3" id="KW-1185">Reference proteome</keyword>
<evidence type="ECO:0000313" key="2">
    <source>
        <dbReference type="EMBL" id="GCE13876.1"/>
    </source>
</evidence>
<reference evidence="3" key="1">
    <citation type="submission" date="2018-12" db="EMBL/GenBank/DDBJ databases">
        <title>Tengunoibacter tsumagoiensis gen. nov., sp. nov., Dictyobacter kobayashii sp. nov., D. alpinus sp. nov., and D. joshuensis sp. nov. and description of Dictyobacteraceae fam. nov. within the order Ktedonobacterales isolated from Tengu-no-mugimeshi.</title>
        <authorList>
            <person name="Wang C.M."/>
            <person name="Zheng Y."/>
            <person name="Sakai Y."/>
            <person name="Toyoda A."/>
            <person name="Minakuchi Y."/>
            <person name="Abe K."/>
            <person name="Yokota A."/>
            <person name="Yabe S."/>
        </authorList>
    </citation>
    <scope>NUCLEOTIDE SEQUENCE [LARGE SCALE GENOMIC DNA]</scope>
    <source>
        <strain evidence="3">Uno3</strain>
    </source>
</reference>
<sequence length="295" mass="32817">MYGIRAIVRLELLVAWRGRAIWIVALFMTLLGVWTTAQVRSNPFDTWGQFSRTALIMTLVLSFVTGDQIARDRSHRVDGIFLGTPITTSAYVGAKFLAGIIIILGLAIIELIASLLMDLPASWQNTAPFLANSQYPPLGPQIYLVGWVWTILPALFLSASIMLIGITALRGQRIISSLIMIVLCLAPLVLFSNRDASPVTDWFDINSTSFVYKYPPDTTPATLFLETQRERLHFSPIGPPPYDVGLHILDLLKKVEVPANFPPSLLESRLLFIGLALFLFILTTAIVHRQRRGEA</sequence>
<keyword evidence="1" id="KW-1133">Transmembrane helix</keyword>
<proteinExistence type="predicted"/>
<keyword evidence="1" id="KW-0812">Transmembrane</keyword>
<name>A0A402A498_9CHLR</name>
<keyword evidence="1" id="KW-0472">Membrane</keyword>
<comment type="caution">
    <text evidence="2">The sequence shown here is derived from an EMBL/GenBank/DDBJ whole genome shotgun (WGS) entry which is preliminary data.</text>
</comment>
<evidence type="ECO:0000256" key="1">
    <source>
        <dbReference type="SAM" id="Phobius"/>
    </source>
</evidence>
<feature type="transmembrane region" description="Helical" evidence="1">
    <location>
        <begin position="174"/>
        <end position="192"/>
    </location>
</feature>
<feature type="transmembrane region" description="Helical" evidence="1">
    <location>
        <begin position="96"/>
        <end position="117"/>
    </location>
</feature>
<feature type="transmembrane region" description="Helical" evidence="1">
    <location>
        <begin position="270"/>
        <end position="287"/>
    </location>
</feature>
<evidence type="ECO:0000313" key="3">
    <source>
        <dbReference type="Proteomes" id="UP000287352"/>
    </source>
</evidence>
<dbReference type="AlphaFoldDB" id="A0A402A498"/>
<dbReference type="RefSeq" id="WP_126581369.1">
    <property type="nucleotide sequence ID" value="NZ_BIFR01000001.1"/>
</dbReference>
<dbReference type="OrthoDB" id="160290at2"/>
<dbReference type="EMBL" id="BIFR01000001">
    <property type="protein sequence ID" value="GCE13876.1"/>
    <property type="molecule type" value="Genomic_DNA"/>
</dbReference>
<accession>A0A402A498</accession>
<organism evidence="2 3">
    <name type="scientific">Tengunoibacter tsumagoiensis</name>
    <dbReference type="NCBI Taxonomy" id="2014871"/>
    <lineage>
        <taxon>Bacteria</taxon>
        <taxon>Bacillati</taxon>
        <taxon>Chloroflexota</taxon>
        <taxon>Ktedonobacteria</taxon>
        <taxon>Ktedonobacterales</taxon>
        <taxon>Dictyobacteraceae</taxon>
        <taxon>Tengunoibacter</taxon>
    </lineage>
</organism>
<protein>
    <submittedName>
        <fullName evidence="2">Uncharacterized protein</fullName>
    </submittedName>
</protein>
<gene>
    <name evidence="2" type="ORF">KTT_37350</name>
</gene>
<feature type="transmembrane region" description="Helical" evidence="1">
    <location>
        <begin position="142"/>
        <end position="167"/>
    </location>
</feature>
<dbReference type="Proteomes" id="UP000287352">
    <property type="component" value="Unassembled WGS sequence"/>
</dbReference>